<comment type="subcellular location">
    <subcellularLocation>
        <location evidence="1">Cell membrane</location>
        <topology evidence="1">Multi-pass membrane protein</topology>
    </subcellularLocation>
</comment>
<evidence type="ECO:0000256" key="5">
    <source>
        <dbReference type="ARBA" id="ARBA00023136"/>
    </source>
</evidence>
<name>A0A3A3G5J6_9BURK</name>
<dbReference type="AlphaFoldDB" id="A0A3A3G5J6"/>
<evidence type="ECO:0000256" key="3">
    <source>
        <dbReference type="ARBA" id="ARBA00022692"/>
    </source>
</evidence>
<keyword evidence="4 7" id="KW-1133">Transmembrane helix</keyword>
<dbReference type="InterPro" id="IPR032807">
    <property type="entry name" value="GNVR"/>
</dbReference>
<feature type="domain" description="Polysaccharide chain length determinant N-terminal" evidence="8">
    <location>
        <begin position="20"/>
        <end position="118"/>
    </location>
</feature>
<dbReference type="InterPro" id="IPR050445">
    <property type="entry name" value="Bact_polysacc_biosynth/exp"/>
</dbReference>
<dbReference type="Pfam" id="PF13807">
    <property type="entry name" value="GNVR"/>
    <property type="match status" value="1"/>
</dbReference>
<accession>A0A3A3G5J6</accession>
<feature type="transmembrane region" description="Helical" evidence="7">
    <location>
        <begin position="76"/>
        <end position="95"/>
    </location>
</feature>
<dbReference type="GO" id="GO:0004713">
    <property type="term" value="F:protein tyrosine kinase activity"/>
    <property type="evidence" value="ECO:0007669"/>
    <property type="project" value="TreeGrafter"/>
</dbReference>
<evidence type="ECO:0000256" key="7">
    <source>
        <dbReference type="SAM" id="Phobius"/>
    </source>
</evidence>
<proteinExistence type="predicted"/>
<sequence length="414" mass="45837">MNQQLDSKSDRQEIREDEQDEIHFLDLLIVLLRHKKLVFGMPILFGVLALSVSTLIAPKFTSTATIMPPQQQSSGMAAMLGQLGGLAGVAGIGGIKNPNDLYVGILGSRTIADNLIKEFKLQDRYESKVIDDARKALAGVSQIGAGKKDGLISISIEDKDPRFAAELANAYVAELIKLTQTMAISEASQRRLFFERQLKETKNQLANAEVALRTTQEKTGMIQPEGQVQAIIASIAQIKGTIAAKEVQLNAMRTFATGQNPELLRTQEELRALQMQLLKLEKNQPSKDGDFMVPTGKIPAVGVEYVRSLREVKYYETMFELLAKQYELARIDEAKDSSMIQLLDKAVPAERKSKPKRAVITLLGVVAGGILGILLAFACEAYRRSRQDPETSNRWQELSETWKFNNKTIGNSKS</sequence>
<keyword evidence="6" id="KW-0175">Coiled coil</keyword>
<dbReference type="Pfam" id="PF02706">
    <property type="entry name" value="Wzz"/>
    <property type="match status" value="1"/>
</dbReference>
<dbReference type="InterPro" id="IPR003856">
    <property type="entry name" value="LPS_length_determ_N"/>
</dbReference>
<evidence type="ECO:0000313" key="11">
    <source>
        <dbReference type="Proteomes" id="UP000266327"/>
    </source>
</evidence>
<evidence type="ECO:0000256" key="2">
    <source>
        <dbReference type="ARBA" id="ARBA00022475"/>
    </source>
</evidence>
<organism evidence="10 11">
    <name type="scientific">Noviherbaspirillum sedimenti</name>
    <dbReference type="NCBI Taxonomy" id="2320865"/>
    <lineage>
        <taxon>Bacteria</taxon>
        <taxon>Pseudomonadati</taxon>
        <taxon>Pseudomonadota</taxon>
        <taxon>Betaproteobacteria</taxon>
        <taxon>Burkholderiales</taxon>
        <taxon>Oxalobacteraceae</taxon>
        <taxon>Noviherbaspirillum</taxon>
    </lineage>
</organism>
<dbReference type="RefSeq" id="WP_119785511.1">
    <property type="nucleotide sequence ID" value="NZ_QYUQ01000002.1"/>
</dbReference>
<feature type="domain" description="Tyrosine-protein kinase G-rich" evidence="9">
    <location>
        <begin position="304"/>
        <end position="378"/>
    </location>
</feature>
<gene>
    <name evidence="10" type="ORF">D3878_11065</name>
</gene>
<keyword evidence="2" id="KW-1003">Cell membrane</keyword>
<comment type="caution">
    <text evidence="10">The sequence shown here is derived from an EMBL/GenBank/DDBJ whole genome shotgun (WGS) entry which is preliminary data.</text>
</comment>
<keyword evidence="11" id="KW-1185">Reference proteome</keyword>
<dbReference type="PANTHER" id="PTHR32309:SF13">
    <property type="entry name" value="FERRIC ENTEROBACTIN TRANSPORT PROTEIN FEPE"/>
    <property type="match status" value="1"/>
</dbReference>
<evidence type="ECO:0000259" key="8">
    <source>
        <dbReference type="Pfam" id="PF02706"/>
    </source>
</evidence>
<dbReference type="EMBL" id="QYUQ01000002">
    <property type="protein sequence ID" value="RJG02049.1"/>
    <property type="molecule type" value="Genomic_DNA"/>
</dbReference>
<evidence type="ECO:0000259" key="9">
    <source>
        <dbReference type="Pfam" id="PF13807"/>
    </source>
</evidence>
<evidence type="ECO:0008006" key="12">
    <source>
        <dbReference type="Google" id="ProtNLM"/>
    </source>
</evidence>
<dbReference type="Gene3D" id="3.30.1890.10">
    <property type="entry name" value="FepE-like"/>
    <property type="match status" value="1"/>
</dbReference>
<dbReference type="PANTHER" id="PTHR32309">
    <property type="entry name" value="TYROSINE-PROTEIN KINASE"/>
    <property type="match status" value="1"/>
</dbReference>
<feature type="transmembrane region" description="Helical" evidence="7">
    <location>
        <begin position="37"/>
        <end position="56"/>
    </location>
</feature>
<protein>
    <recommendedName>
        <fullName evidence="12">Lipopolysaccharide biosynthesis protein</fullName>
    </recommendedName>
</protein>
<keyword evidence="5 7" id="KW-0472">Membrane</keyword>
<feature type="transmembrane region" description="Helical" evidence="7">
    <location>
        <begin position="358"/>
        <end position="378"/>
    </location>
</feature>
<dbReference type="GO" id="GO:0005886">
    <property type="term" value="C:plasma membrane"/>
    <property type="evidence" value="ECO:0007669"/>
    <property type="project" value="UniProtKB-SubCell"/>
</dbReference>
<evidence type="ECO:0000256" key="1">
    <source>
        <dbReference type="ARBA" id="ARBA00004651"/>
    </source>
</evidence>
<evidence type="ECO:0000256" key="6">
    <source>
        <dbReference type="SAM" id="Coils"/>
    </source>
</evidence>
<dbReference type="OrthoDB" id="8884120at2"/>
<feature type="coiled-coil region" evidence="6">
    <location>
        <begin position="184"/>
        <end position="218"/>
    </location>
</feature>
<keyword evidence="3 7" id="KW-0812">Transmembrane</keyword>
<dbReference type="Proteomes" id="UP000266327">
    <property type="component" value="Unassembled WGS sequence"/>
</dbReference>
<evidence type="ECO:0000256" key="4">
    <source>
        <dbReference type="ARBA" id="ARBA00022989"/>
    </source>
</evidence>
<reference evidence="11" key="1">
    <citation type="submission" date="2018-09" db="EMBL/GenBank/DDBJ databases">
        <authorList>
            <person name="Zhu H."/>
        </authorList>
    </citation>
    <scope>NUCLEOTIDE SEQUENCE [LARGE SCALE GENOMIC DNA]</scope>
    <source>
        <strain evidence="11">K1S02-23</strain>
    </source>
</reference>
<evidence type="ECO:0000313" key="10">
    <source>
        <dbReference type="EMBL" id="RJG02049.1"/>
    </source>
</evidence>